<dbReference type="EMBL" id="GGFM01011499">
    <property type="protein sequence ID" value="MBW32250.1"/>
    <property type="molecule type" value="Transcribed_RNA"/>
</dbReference>
<feature type="signal peptide" evidence="1">
    <location>
        <begin position="1"/>
        <end position="21"/>
    </location>
</feature>
<protein>
    <submittedName>
        <fullName evidence="2">Putative secreted peptide</fullName>
    </submittedName>
</protein>
<organism evidence="2">
    <name type="scientific">Anopheles braziliensis</name>
    <dbReference type="NCBI Taxonomy" id="58242"/>
    <lineage>
        <taxon>Eukaryota</taxon>
        <taxon>Metazoa</taxon>
        <taxon>Ecdysozoa</taxon>
        <taxon>Arthropoda</taxon>
        <taxon>Hexapoda</taxon>
        <taxon>Insecta</taxon>
        <taxon>Pterygota</taxon>
        <taxon>Neoptera</taxon>
        <taxon>Endopterygota</taxon>
        <taxon>Diptera</taxon>
        <taxon>Nematocera</taxon>
        <taxon>Culicoidea</taxon>
        <taxon>Culicidae</taxon>
        <taxon>Anophelinae</taxon>
        <taxon>Anopheles</taxon>
    </lineage>
</organism>
<dbReference type="AlphaFoldDB" id="A0A2M3ZUY2"/>
<proteinExistence type="predicted"/>
<feature type="chain" id="PRO_5014630216" evidence="1">
    <location>
        <begin position="22"/>
        <end position="77"/>
    </location>
</feature>
<keyword evidence="1" id="KW-0732">Signal</keyword>
<reference evidence="2" key="1">
    <citation type="submission" date="2018-01" db="EMBL/GenBank/DDBJ databases">
        <title>An insight into the sialome of Amazonian anophelines.</title>
        <authorList>
            <person name="Ribeiro J.M."/>
            <person name="Scarpassa V."/>
            <person name="Calvo E."/>
        </authorList>
    </citation>
    <scope>NUCLEOTIDE SEQUENCE</scope>
    <source>
        <tissue evidence="2">Salivary glands</tissue>
    </source>
</reference>
<sequence length="77" mass="8911">MLQPVRIRILWLCATVSLRQCFRVDMLVQGSSIRSVEEQPLTHLLREQWFKDLEGRIKHPTLVDDVNLASSLRHAGC</sequence>
<evidence type="ECO:0000256" key="1">
    <source>
        <dbReference type="SAM" id="SignalP"/>
    </source>
</evidence>
<name>A0A2M3ZUY2_9DIPT</name>
<accession>A0A2M3ZUY2</accession>
<evidence type="ECO:0000313" key="2">
    <source>
        <dbReference type="EMBL" id="MBW32250.1"/>
    </source>
</evidence>